<dbReference type="Proteomes" id="UP000663833">
    <property type="component" value="Unassembled WGS sequence"/>
</dbReference>
<sequence>MPSRVTLWRRKKRLKELLSQRIMTNASLFDENLLDSTSSTISNDNNEEVSHQADSLNHFESQSDFSTSNCYSDVQIAENGSQDVFDAYDDQMWLDERVLNAIDPWENVEIEPIFQYPVLEKEFLFANSSQQVLSLNLLLC</sequence>
<evidence type="ECO:0000313" key="6">
    <source>
        <dbReference type="Proteomes" id="UP000663865"/>
    </source>
</evidence>
<comment type="caution">
    <text evidence="4">The sequence shown here is derived from an EMBL/GenBank/DDBJ whole genome shotgun (WGS) entry which is preliminary data.</text>
</comment>
<dbReference type="EMBL" id="CAJNYV010005182">
    <property type="protein sequence ID" value="CAF3728977.1"/>
    <property type="molecule type" value="Genomic_DNA"/>
</dbReference>
<protein>
    <submittedName>
        <fullName evidence="4">Uncharacterized protein</fullName>
    </submittedName>
</protein>
<gene>
    <name evidence="5" type="ORF">FME351_LOCUS31793</name>
    <name evidence="3" type="ORF">GRG538_LOCUS17706</name>
    <name evidence="4" type="ORF">KIK155_LOCUS28450</name>
    <name evidence="2" type="ORF">LUA448_LOCUS24544</name>
    <name evidence="1" type="ORF">TIS948_LOCUS28584</name>
</gene>
<dbReference type="Proteomes" id="UP000663825">
    <property type="component" value="Unassembled WGS sequence"/>
</dbReference>
<evidence type="ECO:0000313" key="2">
    <source>
        <dbReference type="EMBL" id="CAF3489209.1"/>
    </source>
</evidence>
<dbReference type="AlphaFoldDB" id="A0A818WR36"/>
<dbReference type="EMBL" id="CAJNXB010005136">
    <property type="protein sequence ID" value="CAF3410956.1"/>
    <property type="molecule type" value="Genomic_DNA"/>
</dbReference>
<accession>A0A818WR36</accession>
<reference evidence="4" key="1">
    <citation type="submission" date="2021-02" db="EMBL/GenBank/DDBJ databases">
        <authorList>
            <person name="Nowell W R."/>
        </authorList>
    </citation>
    <scope>NUCLEOTIDE SEQUENCE</scope>
</reference>
<dbReference type="EMBL" id="CAJNYD010003256">
    <property type="protein sequence ID" value="CAF3489209.1"/>
    <property type="molecule type" value="Genomic_DNA"/>
</dbReference>
<dbReference type="Proteomes" id="UP000663872">
    <property type="component" value="Unassembled WGS sequence"/>
</dbReference>
<proteinExistence type="predicted"/>
<dbReference type="Proteomes" id="UP000663869">
    <property type="component" value="Unassembled WGS sequence"/>
</dbReference>
<dbReference type="Proteomes" id="UP000663865">
    <property type="component" value="Unassembled WGS sequence"/>
</dbReference>
<organism evidence="4 6">
    <name type="scientific">Rotaria socialis</name>
    <dbReference type="NCBI Taxonomy" id="392032"/>
    <lineage>
        <taxon>Eukaryota</taxon>
        <taxon>Metazoa</taxon>
        <taxon>Spiralia</taxon>
        <taxon>Gnathifera</taxon>
        <taxon>Rotifera</taxon>
        <taxon>Eurotatoria</taxon>
        <taxon>Bdelloidea</taxon>
        <taxon>Philodinida</taxon>
        <taxon>Philodinidae</taxon>
        <taxon>Rotaria</taxon>
    </lineage>
</organism>
<dbReference type="EMBL" id="CAJNYT010002926">
    <property type="protein sequence ID" value="CAF3502855.1"/>
    <property type="molecule type" value="Genomic_DNA"/>
</dbReference>
<evidence type="ECO:0000313" key="3">
    <source>
        <dbReference type="EMBL" id="CAF3502855.1"/>
    </source>
</evidence>
<evidence type="ECO:0000313" key="4">
    <source>
        <dbReference type="EMBL" id="CAF3728977.1"/>
    </source>
</evidence>
<evidence type="ECO:0000313" key="5">
    <source>
        <dbReference type="EMBL" id="CAF3768158.1"/>
    </source>
</evidence>
<dbReference type="EMBL" id="CAJNYU010004537">
    <property type="protein sequence ID" value="CAF3768158.1"/>
    <property type="molecule type" value="Genomic_DNA"/>
</dbReference>
<name>A0A818WR36_9BILA</name>
<evidence type="ECO:0000313" key="1">
    <source>
        <dbReference type="EMBL" id="CAF3410956.1"/>
    </source>
</evidence>